<protein>
    <submittedName>
        <fullName evidence="1">Uncharacterized protein</fullName>
    </submittedName>
</protein>
<proteinExistence type="predicted"/>
<name>A0A813S2Z9_9BILA</name>
<evidence type="ECO:0000313" key="1">
    <source>
        <dbReference type="EMBL" id="CAF0789139.1"/>
    </source>
</evidence>
<gene>
    <name evidence="1" type="ORF">JYZ213_LOCUS4631</name>
    <name evidence="2" type="ORF">OXD698_LOCUS27929</name>
</gene>
<dbReference type="EMBL" id="CAJOAZ010002946">
    <property type="protein sequence ID" value="CAF3972858.1"/>
    <property type="molecule type" value="Genomic_DNA"/>
</dbReference>
<dbReference type="EMBL" id="CAJNOG010000026">
    <property type="protein sequence ID" value="CAF0789139.1"/>
    <property type="molecule type" value="Genomic_DNA"/>
</dbReference>
<reference evidence="1" key="1">
    <citation type="submission" date="2021-02" db="EMBL/GenBank/DDBJ databases">
        <authorList>
            <person name="Nowell W R."/>
        </authorList>
    </citation>
    <scope>NUCLEOTIDE SEQUENCE</scope>
</reference>
<comment type="caution">
    <text evidence="1">The sequence shown here is derived from an EMBL/GenBank/DDBJ whole genome shotgun (WGS) entry which is preliminary data.</text>
</comment>
<dbReference type="Proteomes" id="UP000663845">
    <property type="component" value="Unassembled WGS sequence"/>
</dbReference>
<sequence length="120" mass="14527">MSDSTCQLMEDIEGLCKRCYHLQKSNNDMYDYIKEDSQMQEYIYENEKIIEKYHQKLHEIFQLIKEHSEQEIELNWSPIASDYKKMEEEQKRLCNEKKTKLMESQITDEQNGTDDKGVYL</sequence>
<evidence type="ECO:0000313" key="2">
    <source>
        <dbReference type="EMBL" id="CAF3972858.1"/>
    </source>
</evidence>
<dbReference type="Proteomes" id="UP000663844">
    <property type="component" value="Unassembled WGS sequence"/>
</dbReference>
<accession>A0A813S2Z9</accession>
<organism evidence="1 3">
    <name type="scientific">Adineta steineri</name>
    <dbReference type="NCBI Taxonomy" id="433720"/>
    <lineage>
        <taxon>Eukaryota</taxon>
        <taxon>Metazoa</taxon>
        <taxon>Spiralia</taxon>
        <taxon>Gnathifera</taxon>
        <taxon>Rotifera</taxon>
        <taxon>Eurotatoria</taxon>
        <taxon>Bdelloidea</taxon>
        <taxon>Adinetida</taxon>
        <taxon>Adinetidae</taxon>
        <taxon>Adineta</taxon>
    </lineage>
</organism>
<evidence type="ECO:0000313" key="3">
    <source>
        <dbReference type="Proteomes" id="UP000663845"/>
    </source>
</evidence>
<dbReference type="AlphaFoldDB" id="A0A813S2Z9"/>